<feature type="transmembrane region" description="Helical" evidence="6">
    <location>
        <begin position="325"/>
        <end position="343"/>
    </location>
</feature>
<keyword evidence="4 6" id="KW-1133">Transmembrane helix</keyword>
<sequence length="384" mass="41370">MKPLFTKSFVSLTLSMFFLSTGFYFLLPTMPLYIKELGGNESQVGLVIGLFTIAAVIIRPIVGSLLDQIGRKSFIIWGLSLFAITMYSYTWASSILLLLIFRVLHGISWAFASTAIATAVTDTIPEQRRGEGMGWFGLSGTLAMAIGPLLGVWLITEQSFAGTFLVATLLVLIALVGSSMVKMPFQKSSYTGRMRLFEKALLPITFTVFFLAFVYGGIVTFIPLFSTSVQVNPGLFFLVYAIALTFVRFFSGRIADRYGEAYVLIPGLLVTVAAMITLASTAGLTGVVAGAILFGFGFGSAHPVLQAVALRLVRPDQKGMANASFTTAFDLGLGIGSITLGWISEWSGYSALFLVAAVFGAVSLAIYLLTAKQMNQKQESAQEA</sequence>
<evidence type="ECO:0000256" key="5">
    <source>
        <dbReference type="ARBA" id="ARBA00023136"/>
    </source>
</evidence>
<evidence type="ECO:0000256" key="6">
    <source>
        <dbReference type="SAM" id="Phobius"/>
    </source>
</evidence>
<evidence type="ECO:0000256" key="1">
    <source>
        <dbReference type="ARBA" id="ARBA00004651"/>
    </source>
</evidence>
<feature type="transmembrane region" description="Helical" evidence="6">
    <location>
        <begin position="262"/>
        <end position="282"/>
    </location>
</feature>
<dbReference type="GO" id="GO:0005886">
    <property type="term" value="C:plasma membrane"/>
    <property type="evidence" value="ECO:0007669"/>
    <property type="project" value="UniProtKB-SubCell"/>
</dbReference>
<dbReference type="SUPFAM" id="SSF103473">
    <property type="entry name" value="MFS general substrate transporter"/>
    <property type="match status" value="1"/>
</dbReference>
<evidence type="ECO:0000313" key="9">
    <source>
        <dbReference type="Proteomes" id="UP000281915"/>
    </source>
</evidence>
<evidence type="ECO:0000256" key="2">
    <source>
        <dbReference type="ARBA" id="ARBA00022448"/>
    </source>
</evidence>
<feature type="transmembrane region" description="Helical" evidence="6">
    <location>
        <begin position="133"/>
        <end position="155"/>
    </location>
</feature>
<protein>
    <submittedName>
        <fullName evidence="8">MFS transporter</fullName>
    </submittedName>
</protein>
<dbReference type="InterPro" id="IPR011701">
    <property type="entry name" value="MFS"/>
</dbReference>
<comment type="subcellular location">
    <subcellularLocation>
        <location evidence="1">Cell membrane</location>
        <topology evidence="1">Multi-pass membrane protein</topology>
    </subcellularLocation>
</comment>
<keyword evidence="5 6" id="KW-0472">Membrane</keyword>
<feature type="transmembrane region" description="Helical" evidence="6">
    <location>
        <begin position="12"/>
        <end position="34"/>
    </location>
</feature>
<feature type="transmembrane region" description="Helical" evidence="6">
    <location>
        <begin position="74"/>
        <end position="92"/>
    </location>
</feature>
<feature type="transmembrane region" description="Helical" evidence="6">
    <location>
        <begin position="46"/>
        <end position="62"/>
    </location>
</feature>
<dbReference type="InterPro" id="IPR052714">
    <property type="entry name" value="MFS_Exporter"/>
</dbReference>
<dbReference type="InterPro" id="IPR020846">
    <property type="entry name" value="MFS_dom"/>
</dbReference>
<dbReference type="Pfam" id="PF07690">
    <property type="entry name" value="MFS_1"/>
    <property type="match status" value="1"/>
</dbReference>
<dbReference type="AlphaFoldDB" id="A0A3M8DA03"/>
<organism evidence="8 9">
    <name type="scientific">Brevibacillus panacihumi</name>
    <dbReference type="NCBI Taxonomy" id="497735"/>
    <lineage>
        <taxon>Bacteria</taxon>
        <taxon>Bacillati</taxon>
        <taxon>Bacillota</taxon>
        <taxon>Bacilli</taxon>
        <taxon>Bacillales</taxon>
        <taxon>Paenibacillaceae</taxon>
        <taxon>Brevibacillus</taxon>
    </lineage>
</organism>
<accession>A0A3M8DA03</accession>
<evidence type="ECO:0000313" key="8">
    <source>
        <dbReference type="EMBL" id="RNB84970.1"/>
    </source>
</evidence>
<keyword evidence="3 6" id="KW-0812">Transmembrane</keyword>
<keyword evidence="2" id="KW-0813">Transport</keyword>
<feature type="transmembrane region" description="Helical" evidence="6">
    <location>
        <begin position="288"/>
        <end position="313"/>
    </location>
</feature>
<dbReference type="InterPro" id="IPR036259">
    <property type="entry name" value="MFS_trans_sf"/>
</dbReference>
<feature type="transmembrane region" description="Helical" evidence="6">
    <location>
        <begin position="231"/>
        <end position="250"/>
    </location>
</feature>
<dbReference type="PANTHER" id="PTHR23531">
    <property type="entry name" value="QUINOLENE RESISTANCE PROTEIN NORA"/>
    <property type="match status" value="1"/>
</dbReference>
<dbReference type="GO" id="GO:0022857">
    <property type="term" value="F:transmembrane transporter activity"/>
    <property type="evidence" value="ECO:0007669"/>
    <property type="project" value="InterPro"/>
</dbReference>
<gene>
    <name evidence="8" type="ORF">EDM58_04670</name>
</gene>
<reference evidence="8 9" key="1">
    <citation type="submission" date="2018-10" db="EMBL/GenBank/DDBJ databases">
        <title>Phylogenomics of Brevibacillus.</title>
        <authorList>
            <person name="Dunlap C."/>
        </authorList>
    </citation>
    <scope>NUCLEOTIDE SEQUENCE [LARGE SCALE GENOMIC DNA]</scope>
    <source>
        <strain evidence="8 9">JCM 15085</strain>
    </source>
</reference>
<evidence type="ECO:0000256" key="4">
    <source>
        <dbReference type="ARBA" id="ARBA00022989"/>
    </source>
</evidence>
<feature type="transmembrane region" description="Helical" evidence="6">
    <location>
        <begin position="349"/>
        <end position="369"/>
    </location>
</feature>
<proteinExistence type="predicted"/>
<feature type="transmembrane region" description="Helical" evidence="6">
    <location>
        <begin position="161"/>
        <end position="181"/>
    </location>
</feature>
<dbReference type="PROSITE" id="PS50850">
    <property type="entry name" value="MFS"/>
    <property type="match status" value="1"/>
</dbReference>
<dbReference type="EMBL" id="RHHT01000005">
    <property type="protein sequence ID" value="RNB84970.1"/>
    <property type="molecule type" value="Genomic_DNA"/>
</dbReference>
<dbReference type="Proteomes" id="UP000281915">
    <property type="component" value="Unassembled WGS sequence"/>
</dbReference>
<dbReference type="PANTHER" id="PTHR23531:SF2">
    <property type="entry name" value="PERMEASE"/>
    <property type="match status" value="1"/>
</dbReference>
<evidence type="ECO:0000259" key="7">
    <source>
        <dbReference type="PROSITE" id="PS50850"/>
    </source>
</evidence>
<dbReference type="RefSeq" id="WP_122912321.1">
    <property type="nucleotide sequence ID" value="NZ_RHHT01000005.1"/>
</dbReference>
<dbReference type="CDD" id="cd17489">
    <property type="entry name" value="MFS_YfcJ_like"/>
    <property type="match status" value="1"/>
</dbReference>
<name>A0A3M8DA03_9BACL</name>
<feature type="domain" description="Major facilitator superfamily (MFS) profile" evidence="7">
    <location>
        <begin position="8"/>
        <end position="375"/>
    </location>
</feature>
<feature type="transmembrane region" description="Helical" evidence="6">
    <location>
        <begin position="201"/>
        <end position="225"/>
    </location>
</feature>
<evidence type="ECO:0000256" key="3">
    <source>
        <dbReference type="ARBA" id="ARBA00022692"/>
    </source>
</evidence>
<dbReference type="Gene3D" id="1.20.1250.20">
    <property type="entry name" value="MFS general substrate transporter like domains"/>
    <property type="match status" value="1"/>
</dbReference>
<comment type="caution">
    <text evidence="8">The sequence shown here is derived from an EMBL/GenBank/DDBJ whole genome shotgun (WGS) entry which is preliminary data.</text>
</comment>
<feature type="transmembrane region" description="Helical" evidence="6">
    <location>
        <begin position="98"/>
        <end position="121"/>
    </location>
</feature>